<evidence type="ECO:0000256" key="8">
    <source>
        <dbReference type="SAM" id="Phobius"/>
    </source>
</evidence>
<proteinExistence type="inferred from homology"/>
<feature type="compositionally biased region" description="Pro residues" evidence="7">
    <location>
        <begin position="739"/>
        <end position="751"/>
    </location>
</feature>
<evidence type="ECO:0000256" key="1">
    <source>
        <dbReference type="ARBA" id="ARBA00004651"/>
    </source>
</evidence>
<feature type="transmembrane region" description="Helical" evidence="8">
    <location>
        <begin position="40"/>
        <end position="59"/>
    </location>
</feature>
<reference evidence="10 11" key="1">
    <citation type="submission" date="2020-03" db="EMBL/GenBank/DDBJ databases">
        <title>Two novel Motilibacter sp.</title>
        <authorList>
            <person name="Liu S."/>
        </authorList>
    </citation>
    <scope>NUCLEOTIDE SEQUENCE [LARGE SCALE GENOMIC DNA]</scope>
    <source>
        <strain evidence="10 11">E257</strain>
    </source>
</reference>
<sequence>MSRPALLDPPSTAPAPGTPGGPPLGLLGRLAGLSFRRRRLTVLAWLLAVVAAVGAGAAWSGEFEADYTVKGSDSRAAQDLLSERFPGQAGDTVDVVLRAPDGVRAAEAQVDRLLAELAAVPHVQSVDDPFETPGALSDDGTVAVAKLRLDVVNPVDVPLEDSERLVAVAEEAATAELQVALGGQTIAATEQGEIGSEGIGLAAAALILLLAFGSVVAAGLPILTAVVGLGVSASLVGVVAGVIGVPDWSTSLAAMMGIGVGIDYVLLLVTRYREQLAGGRDPYSAAVSTAETAGRSVVVAGSTVVISLLGLFAMGLDYMRGAALVTILAVLIVMAAASTLVPALFGFTGRRVDALRIPGLRPQHGASPTWTRWSRLVQRRPLVSAAAGLGVLVLLAAPMAGLRYGFPDSGNNPEGTNTRTAYDLTAAAFGPGANGPLLLAASLPAPGDAAAVEALAEEVRRAPGVASVSPVSLSPAQDTAVVTVVPTTGPQDPSTETLVRTLREDVVPQATAGTGTAVHVGGVTASAIDSTDDVAKRLPLLVGGVVALSMLLLLVVFRSVALAVKAAVMNLLSMAAAFGVVAYVLEGGWAGQLFGIDTPTPLPAFIPVLMFAVLFGLSMDYEVFLLSRIRERWVATGDNSRAVAEGLAGTARVITAAAAIMVAVFAAFVPSPAVFLKVIGIGMATAILIDATVVRMLLVPAVLQLLGRATWWSPAWLDRRLPRVHVEGRPEHHVELPEPHLPGPRTAPAPA</sequence>
<comment type="caution">
    <text evidence="10">The sequence shown here is derived from an EMBL/GenBank/DDBJ whole genome shotgun (WGS) entry which is preliminary data.</text>
</comment>
<dbReference type="PANTHER" id="PTHR33406">
    <property type="entry name" value="MEMBRANE PROTEIN MJ1562-RELATED"/>
    <property type="match status" value="1"/>
</dbReference>
<feature type="transmembrane region" description="Helical" evidence="8">
    <location>
        <begin position="322"/>
        <end position="347"/>
    </location>
</feature>
<feature type="transmembrane region" description="Helical" evidence="8">
    <location>
        <begin position="647"/>
        <end position="668"/>
    </location>
</feature>
<feature type="transmembrane region" description="Helical" evidence="8">
    <location>
        <begin position="297"/>
        <end position="316"/>
    </location>
</feature>
<evidence type="ECO:0000256" key="2">
    <source>
        <dbReference type="ARBA" id="ARBA00010157"/>
    </source>
</evidence>
<dbReference type="PANTHER" id="PTHR33406:SF11">
    <property type="entry name" value="MEMBRANE PROTEIN SCO6666-RELATED"/>
    <property type="match status" value="1"/>
</dbReference>
<gene>
    <name evidence="10" type="ORF">G9H71_16890</name>
</gene>
<feature type="domain" description="Membrane transport protein MMPL" evidence="9">
    <location>
        <begin position="448"/>
        <end position="720"/>
    </location>
</feature>
<feature type="transmembrane region" description="Helical" evidence="8">
    <location>
        <begin position="564"/>
        <end position="585"/>
    </location>
</feature>
<dbReference type="Gene3D" id="1.20.1640.10">
    <property type="entry name" value="Multidrug efflux transporter AcrB transmembrane domain"/>
    <property type="match status" value="2"/>
</dbReference>
<evidence type="ECO:0000313" key="10">
    <source>
        <dbReference type="EMBL" id="NHC15457.1"/>
    </source>
</evidence>
<feature type="transmembrane region" description="Helical" evidence="8">
    <location>
        <begin position="605"/>
        <end position="626"/>
    </location>
</feature>
<dbReference type="RefSeq" id="WP_166283876.1">
    <property type="nucleotide sequence ID" value="NZ_JAANNP010000031.1"/>
</dbReference>
<feature type="compositionally biased region" description="Pro residues" evidence="7">
    <location>
        <begin position="11"/>
        <end position="22"/>
    </location>
</feature>
<dbReference type="Pfam" id="PF03176">
    <property type="entry name" value="MMPL"/>
    <property type="match status" value="2"/>
</dbReference>
<keyword evidence="4 8" id="KW-0812">Transmembrane</keyword>
<feature type="domain" description="Membrane transport protein MMPL" evidence="9">
    <location>
        <begin position="70"/>
        <end position="382"/>
    </location>
</feature>
<evidence type="ECO:0000256" key="3">
    <source>
        <dbReference type="ARBA" id="ARBA00022475"/>
    </source>
</evidence>
<keyword evidence="6 8" id="KW-0472">Membrane</keyword>
<keyword evidence="11" id="KW-1185">Reference proteome</keyword>
<dbReference type="SUPFAM" id="SSF82866">
    <property type="entry name" value="Multidrug efflux transporter AcrB transmembrane domain"/>
    <property type="match status" value="2"/>
</dbReference>
<keyword evidence="5 8" id="KW-1133">Transmembrane helix</keyword>
<keyword evidence="3" id="KW-1003">Cell membrane</keyword>
<feature type="transmembrane region" description="Helical" evidence="8">
    <location>
        <begin position="225"/>
        <end position="245"/>
    </location>
</feature>
<feature type="transmembrane region" description="Helical" evidence="8">
    <location>
        <begin position="674"/>
        <end position="698"/>
    </location>
</feature>
<evidence type="ECO:0000256" key="4">
    <source>
        <dbReference type="ARBA" id="ARBA00022692"/>
    </source>
</evidence>
<feature type="transmembrane region" description="Helical" evidence="8">
    <location>
        <begin position="382"/>
        <end position="406"/>
    </location>
</feature>
<dbReference type="EMBL" id="JAANNP010000031">
    <property type="protein sequence ID" value="NHC15457.1"/>
    <property type="molecule type" value="Genomic_DNA"/>
</dbReference>
<dbReference type="InterPro" id="IPR004869">
    <property type="entry name" value="MMPL_dom"/>
</dbReference>
<feature type="transmembrane region" description="Helical" evidence="8">
    <location>
        <begin position="538"/>
        <end position="557"/>
    </location>
</feature>
<evidence type="ECO:0000256" key="5">
    <source>
        <dbReference type="ARBA" id="ARBA00022989"/>
    </source>
</evidence>
<accession>A0ABX0GXB2</accession>
<feature type="transmembrane region" description="Helical" evidence="8">
    <location>
        <begin position="199"/>
        <end position="218"/>
    </location>
</feature>
<evidence type="ECO:0000259" key="9">
    <source>
        <dbReference type="Pfam" id="PF03176"/>
    </source>
</evidence>
<evidence type="ECO:0000256" key="7">
    <source>
        <dbReference type="SAM" id="MobiDB-lite"/>
    </source>
</evidence>
<comment type="similarity">
    <text evidence="2">Belongs to the resistance-nodulation-cell division (RND) (TC 2.A.6) family. MmpL subfamily.</text>
</comment>
<evidence type="ECO:0000313" key="11">
    <source>
        <dbReference type="Proteomes" id="UP000800981"/>
    </source>
</evidence>
<feature type="region of interest" description="Disordered" evidence="7">
    <location>
        <begin position="1"/>
        <end position="23"/>
    </location>
</feature>
<feature type="region of interest" description="Disordered" evidence="7">
    <location>
        <begin position="732"/>
        <end position="751"/>
    </location>
</feature>
<feature type="transmembrane region" description="Helical" evidence="8">
    <location>
        <begin position="251"/>
        <end position="270"/>
    </location>
</feature>
<dbReference type="Proteomes" id="UP000800981">
    <property type="component" value="Unassembled WGS sequence"/>
</dbReference>
<evidence type="ECO:0000256" key="6">
    <source>
        <dbReference type="ARBA" id="ARBA00023136"/>
    </source>
</evidence>
<protein>
    <submittedName>
        <fullName evidence="10">MMPL family transporter</fullName>
    </submittedName>
</protein>
<dbReference type="InterPro" id="IPR050545">
    <property type="entry name" value="Mycobact_MmpL"/>
</dbReference>
<comment type="subcellular location">
    <subcellularLocation>
        <location evidence="1">Cell membrane</location>
        <topology evidence="1">Multi-pass membrane protein</topology>
    </subcellularLocation>
</comment>
<organism evidence="10 11">
    <name type="scientific">Motilibacter deserti</name>
    <dbReference type="NCBI Taxonomy" id="2714956"/>
    <lineage>
        <taxon>Bacteria</taxon>
        <taxon>Bacillati</taxon>
        <taxon>Actinomycetota</taxon>
        <taxon>Actinomycetes</taxon>
        <taxon>Motilibacterales</taxon>
        <taxon>Motilibacteraceae</taxon>
        <taxon>Motilibacter</taxon>
    </lineage>
</organism>
<name>A0ABX0GXB2_9ACTN</name>